<dbReference type="Gene3D" id="3.20.20.30">
    <property type="entry name" value="Luciferase-like domain"/>
    <property type="match status" value="1"/>
</dbReference>
<evidence type="ECO:0000313" key="4">
    <source>
        <dbReference type="EMBL" id="GGG19231.1"/>
    </source>
</evidence>
<feature type="domain" description="Luciferase-like" evidence="3">
    <location>
        <begin position="1"/>
        <end position="250"/>
    </location>
</feature>
<dbReference type="NCBIfam" id="TIGR03619">
    <property type="entry name" value="F420_Rv2161c"/>
    <property type="match status" value="1"/>
</dbReference>
<organism evidence="4 5">
    <name type="scientific">Caldovatus sediminis</name>
    <dbReference type="NCBI Taxonomy" id="2041189"/>
    <lineage>
        <taxon>Bacteria</taxon>
        <taxon>Pseudomonadati</taxon>
        <taxon>Pseudomonadota</taxon>
        <taxon>Alphaproteobacteria</taxon>
        <taxon>Acetobacterales</taxon>
        <taxon>Roseomonadaceae</taxon>
        <taxon>Caldovatus</taxon>
    </lineage>
</organism>
<dbReference type="InterPro" id="IPR019921">
    <property type="entry name" value="Lucif-like_OxRdtase_Rv2161c"/>
</dbReference>
<dbReference type="InterPro" id="IPR011251">
    <property type="entry name" value="Luciferase-like_dom"/>
</dbReference>
<dbReference type="Pfam" id="PF00296">
    <property type="entry name" value="Bac_luciferase"/>
    <property type="match status" value="1"/>
</dbReference>
<sequence>MRFGLFGGARTGRGAGPSDSHGYQDFIEYVVEAERLGFHGVFLVEHHFTGQGQVSASMTLLAYLAARTSRIRLGTAVVVLPWHNPVLVAEQAATLDLLSGGRLDLGVGKGYRRAEFAGFCTPIEEAQERFDEAIEVIRKAWTSEGRFSHRGRRWQFRDIVVEPEPLQRPHPPLWLAAGSEGSIRRAAREGYNLLLDQIASTDQIVERVALFREECARAGRAYDPAMVGVARGLQLIHSEAERAAAYETRARVVERIGDIAQGTRRDVPIEQDDAPLLGLPSEVVARLRRLEAGGVGYVLLVDPNASVAGLRAFAAEVMPAFAAGGAAAVR</sequence>
<keyword evidence="5" id="KW-1185">Reference proteome</keyword>
<dbReference type="GO" id="GO:0005829">
    <property type="term" value="C:cytosol"/>
    <property type="evidence" value="ECO:0007669"/>
    <property type="project" value="TreeGrafter"/>
</dbReference>
<dbReference type="PANTHER" id="PTHR30137">
    <property type="entry name" value="LUCIFERASE-LIKE MONOOXYGENASE"/>
    <property type="match status" value="1"/>
</dbReference>
<dbReference type="PANTHER" id="PTHR30137:SF8">
    <property type="entry name" value="BLR5498 PROTEIN"/>
    <property type="match status" value="1"/>
</dbReference>
<keyword evidence="1" id="KW-0560">Oxidoreductase</keyword>
<dbReference type="Proteomes" id="UP000597507">
    <property type="component" value="Unassembled WGS sequence"/>
</dbReference>
<dbReference type="RefSeq" id="WP_188897951.1">
    <property type="nucleotide sequence ID" value="NZ_BMKS01000001.1"/>
</dbReference>
<gene>
    <name evidence="4" type="ORF">GCM10010964_04360</name>
</gene>
<dbReference type="GO" id="GO:0016705">
    <property type="term" value="F:oxidoreductase activity, acting on paired donors, with incorporation or reduction of molecular oxygen"/>
    <property type="evidence" value="ECO:0007669"/>
    <property type="project" value="InterPro"/>
</dbReference>
<name>A0A8J2Z809_9PROT</name>
<evidence type="ECO:0000256" key="2">
    <source>
        <dbReference type="ARBA" id="ARBA00023033"/>
    </source>
</evidence>
<evidence type="ECO:0000313" key="5">
    <source>
        <dbReference type="Proteomes" id="UP000597507"/>
    </source>
</evidence>
<protein>
    <submittedName>
        <fullName evidence="4">Luciferase</fullName>
    </submittedName>
</protein>
<dbReference type="GO" id="GO:0004497">
    <property type="term" value="F:monooxygenase activity"/>
    <property type="evidence" value="ECO:0007669"/>
    <property type="project" value="UniProtKB-KW"/>
</dbReference>
<keyword evidence="2" id="KW-0503">Monooxygenase</keyword>
<proteinExistence type="predicted"/>
<evidence type="ECO:0000256" key="1">
    <source>
        <dbReference type="ARBA" id="ARBA00023002"/>
    </source>
</evidence>
<dbReference type="EMBL" id="BMKS01000001">
    <property type="protein sequence ID" value="GGG19231.1"/>
    <property type="molecule type" value="Genomic_DNA"/>
</dbReference>
<dbReference type="SUPFAM" id="SSF51679">
    <property type="entry name" value="Bacterial luciferase-like"/>
    <property type="match status" value="1"/>
</dbReference>
<accession>A0A8J2Z809</accession>
<evidence type="ECO:0000259" key="3">
    <source>
        <dbReference type="Pfam" id="PF00296"/>
    </source>
</evidence>
<dbReference type="InterPro" id="IPR050766">
    <property type="entry name" value="Bact_Lucif_Oxidored"/>
</dbReference>
<comment type="caution">
    <text evidence="4">The sequence shown here is derived from an EMBL/GenBank/DDBJ whole genome shotgun (WGS) entry which is preliminary data.</text>
</comment>
<dbReference type="InterPro" id="IPR036661">
    <property type="entry name" value="Luciferase-like_sf"/>
</dbReference>
<reference evidence="4 5" key="1">
    <citation type="journal article" date="2014" name="Int. J. Syst. Evol. Microbiol.">
        <title>Complete genome sequence of Corynebacterium casei LMG S-19264T (=DSM 44701T), isolated from a smear-ripened cheese.</title>
        <authorList>
            <consortium name="US DOE Joint Genome Institute (JGI-PGF)"/>
            <person name="Walter F."/>
            <person name="Albersmeier A."/>
            <person name="Kalinowski J."/>
            <person name="Ruckert C."/>
        </authorList>
    </citation>
    <scope>NUCLEOTIDE SEQUENCE [LARGE SCALE GENOMIC DNA]</scope>
    <source>
        <strain evidence="4 5">CGMCC 1.16330</strain>
    </source>
</reference>
<dbReference type="AlphaFoldDB" id="A0A8J2Z809"/>